<feature type="domain" description="C2" evidence="1">
    <location>
        <begin position="488"/>
        <end position="603"/>
    </location>
</feature>
<keyword evidence="4" id="KW-1185">Reference proteome</keyword>
<dbReference type="InterPro" id="IPR052811">
    <property type="entry name" value="Glucose_resp_signaling"/>
</dbReference>
<dbReference type="SUPFAM" id="SSF49562">
    <property type="entry name" value="C2 domain (Calcium/lipid-binding domain, CaLB)"/>
    <property type="match status" value="1"/>
</dbReference>
<evidence type="ECO:0000259" key="2">
    <source>
        <dbReference type="PROSITE" id="PS51258"/>
    </source>
</evidence>
<dbReference type="PANTHER" id="PTHR47263">
    <property type="entry name" value="ADENYLATE CYCLASE ACTIVATION PROTEIN GIT1"/>
    <property type="match status" value="1"/>
</dbReference>
<dbReference type="AlphaFoldDB" id="A0A1Y1V541"/>
<dbReference type="PANTHER" id="PTHR47263:SF1">
    <property type="entry name" value="C2 DOMAIN PROTEIN (AFU_ORTHOLOGUE AFUA_7G02350)"/>
    <property type="match status" value="1"/>
</dbReference>
<dbReference type="EMBL" id="MCFH01000030">
    <property type="protein sequence ID" value="ORX47540.1"/>
    <property type="molecule type" value="Genomic_DNA"/>
</dbReference>
<protein>
    <recommendedName>
        <fullName evidence="5">C2 domain-containing protein</fullName>
    </recommendedName>
</protein>
<accession>A0A1Y1V541</accession>
<dbReference type="SMART" id="SM00239">
    <property type="entry name" value="C2"/>
    <property type="match status" value="1"/>
</dbReference>
<dbReference type="Gene3D" id="1.10.357.50">
    <property type="match status" value="1"/>
</dbReference>
<evidence type="ECO:0008006" key="5">
    <source>
        <dbReference type="Google" id="ProtNLM"/>
    </source>
</evidence>
<gene>
    <name evidence="3" type="ORF">BCR36DRAFT_92383</name>
</gene>
<organism evidence="3 4">
    <name type="scientific">Piromyces finnis</name>
    <dbReference type="NCBI Taxonomy" id="1754191"/>
    <lineage>
        <taxon>Eukaryota</taxon>
        <taxon>Fungi</taxon>
        <taxon>Fungi incertae sedis</taxon>
        <taxon>Chytridiomycota</taxon>
        <taxon>Chytridiomycota incertae sedis</taxon>
        <taxon>Neocallimastigomycetes</taxon>
        <taxon>Neocallimastigales</taxon>
        <taxon>Neocallimastigaceae</taxon>
        <taxon>Piromyces</taxon>
    </lineage>
</organism>
<dbReference type="InterPro" id="IPR014770">
    <property type="entry name" value="Munc13_1"/>
</dbReference>
<evidence type="ECO:0000259" key="1">
    <source>
        <dbReference type="PROSITE" id="PS50004"/>
    </source>
</evidence>
<dbReference type="InterPro" id="IPR010439">
    <property type="entry name" value="MUN_dom"/>
</dbReference>
<dbReference type="STRING" id="1754191.A0A1Y1V541"/>
<proteinExistence type="predicted"/>
<dbReference type="Gene3D" id="2.60.40.150">
    <property type="entry name" value="C2 domain"/>
    <property type="match status" value="1"/>
</dbReference>
<dbReference type="OrthoDB" id="2015333at2759"/>
<evidence type="ECO:0000313" key="4">
    <source>
        <dbReference type="Proteomes" id="UP000193719"/>
    </source>
</evidence>
<dbReference type="Pfam" id="PF06292">
    <property type="entry name" value="MUN"/>
    <property type="match status" value="1"/>
</dbReference>
<evidence type="ECO:0000313" key="3">
    <source>
        <dbReference type="EMBL" id="ORX47540.1"/>
    </source>
</evidence>
<comment type="caution">
    <text evidence="3">The sequence shown here is derived from an EMBL/GenBank/DDBJ whole genome shotgun (WGS) entry which is preliminary data.</text>
</comment>
<reference evidence="3 4" key="2">
    <citation type="submission" date="2016-08" db="EMBL/GenBank/DDBJ databases">
        <title>Pervasive Adenine N6-methylation of Active Genes in Fungi.</title>
        <authorList>
            <consortium name="DOE Joint Genome Institute"/>
            <person name="Mondo S.J."/>
            <person name="Dannebaum R.O."/>
            <person name="Kuo R.C."/>
            <person name="Labutti K."/>
            <person name="Haridas S."/>
            <person name="Kuo A."/>
            <person name="Salamov A."/>
            <person name="Ahrendt S.R."/>
            <person name="Lipzen A."/>
            <person name="Sullivan W."/>
            <person name="Andreopoulos W.B."/>
            <person name="Clum A."/>
            <person name="Lindquist E."/>
            <person name="Daum C."/>
            <person name="Ramamoorthy G.K."/>
            <person name="Gryganskyi A."/>
            <person name="Culley D."/>
            <person name="Magnuson J.K."/>
            <person name="James T.Y."/>
            <person name="O'Malley M.A."/>
            <person name="Stajich J.E."/>
            <person name="Spatafora J.W."/>
            <person name="Visel A."/>
            <person name="Grigoriev I.V."/>
        </authorList>
    </citation>
    <scope>NUCLEOTIDE SEQUENCE [LARGE SCALE GENOMIC DNA]</scope>
    <source>
        <strain evidence="4">finn</strain>
    </source>
</reference>
<dbReference type="Pfam" id="PF00168">
    <property type="entry name" value="C2"/>
    <property type="match status" value="1"/>
</dbReference>
<name>A0A1Y1V541_9FUNG</name>
<dbReference type="Proteomes" id="UP000193719">
    <property type="component" value="Unassembled WGS sequence"/>
</dbReference>
<feature type="domain" description="MHD1" evidence="2">
    <location>
        <begin position="289"/>
        <end position="410"/>
    </location>
</feature>
<dbReference type="InterPro" id="IPR035892">
    <property type="entry name" value="C2_domain_sf"/>
</dbReference>
<dbReference type="CDD" id="cd00030">
    <property type="entry name" value="C2"/>
    <property type="match status" value="1"/>
</dbReference>
<dbReference type="PROSITE" id="PS51258">
    <property type="entry name" value="MHD1"/>
    <property type="match status" value="1"/>
</dbReference>
<dbReference type="InterPro" id="IPR000008">
    <property type="entry name" value="C2_dom"/>
</dbReference>
<dbReference type="PROSITE" id="PS50004">
    <property type="entry name" value="C2"/>
    <property type="match status" value="1"/>
</dbReference>
<sequence length="838" mass="98826">MWKKMEKTQIVKNITSLQTNITINSSNQKILNTNEYYFIPPEPYFAFKQLVELCIFKDCESSFEGEDILSENSRNLIKECEFRWRIPKTFKDIIIIDILIQNYISNFIGINEISDFLQNFIDSIDKSDNIRIHEIEFLCSAFDGLIDKLMNDISHVFQYVKNIRDVQPFILDNYTTIKIIYKSKLYNAYLLRNNIHNDLAKFICDNFKVATDVNYKNIELTSFNTQEKKSTQTIKYFNILRENIDNFQSVNTLHKYNINLLKIISAIYYDNAKRFLPEVCKDGKLEYHFNDLFEIFKFLKNLNEKANYSSNSFVNVEEWFKNFVKIWLSASDETIKSRIENIIKYENYEPINLSQKIYHSDSVLDLFKHFDLVTSSISQVEWSQVTDHANFIKLFSRIINKLIFEYIKRMNISFQKLSFEPGYSEDLYSLVGMNLSDIRDNPVFKEITGITNPELFIKINNIYKAYNLLENICENSEVSYYHSILVSQMKSTTNNDIYNINDVNERYRISIIKIKDISSNSAGFVSPFIEMNLGTSQLFRTNMKQKTLNPEFYEEFILKINENTSSVLEIKIKNGEGKEVTVVGYTKIMLRSILFEDGLIHNLEIPIVPQDHPAFKKYTLEENKKKQEEDEVIAKRQQTRMRMATQRRMKTIKRVQTLMNIVKNQEDDENNPKISHSATVRNDLLNSDLFKDFDYEHLPSHDIIRLIWDRIVQDLHSIILQYYDIYGNSISEKGKLSTKFHNLLNTTMSSMAMNMNKNISIMNNKMTNMFDGNIIFNQKSVSIINNILELLKSFFACEIDNTCYGFPKEELETDCYIELKNFIKLIKENNNYKRKSSY</sequence>
<reference evidence="3 4" key="1">
    <citation type="submission" date="2016-08" db="EMBL/GenBank/DDBJ databases">
        <title>Genomes of anaerobic fungi encode conserved fungal cellulosomes for biomass hydrolysis.</title>
        <authorList>
            <consortium name="DOE Joint Genome Institute"/>
            <person name="Haitjema C.H."/>
            <person name="Gilmore S.P."/>
            <person name="Henske J.K."/>
            <person name="Solomon K.V."/>
            <person name="De Groot R."/>
            <person name="Kuo A."/>
            <person name="Mondo S.J."/>
            <person name="Salamov A.A."/>
            <person name="Labutti K."/>
            <person name="Zhao Z."/>
            <person name="Chiniquy J."/>
            <person name="Barry K."/>
            <person name="Brewer H.M."/>
            <person name="Purvine S.O."/>
            <person name="Wright A.T."/>
            <person name="Boxma B."/>
            <person name="Van Alen T."/>
            <person name="Hackstein J.H."/>
            <person name="Baker S.E."/>
            <person name="Grigoriev I.V."/>
            <person name="O'Malley M.A."/>
        </authorList>
    </citation>
    <scope>NUCLEOTIDE SEQUENCE [LARGE SCALE GENOMIC DNA]</scope>
    <source>
        <strain evidence="4">finn</strain>
    </source>
</reference>